<dbReference type="RefSeq" id="WP_044196512.1">
    <property type="nucleotide sequence ID" value="NZ_JMCB01000019.1"/>
</dbReference>
<feature type="domain" description="LTD" evidence="4">
    <location>
        <begin position="513"/>
        <end position="674"/>
    </location>
</feature>
<keyword evidence="6" id="KW-1185">Reference proteome</keyword>
<keyword evidence="2" id="KW-0732">Signal</keyword>
<organism evidence="5 6">
    <name type="scientific">Hyalangium minutum</name>
    <dbReference type="NCBI Taxonomy" id="394096"/>
    <lineage>
        <taxon>Bacteria</taxon>
        <taxon>Pseudomonadati</taxon>
        <taxon>Myxococcota</taxon>
        <taxon>Myxococcia</taxon>
        <taxon>Myxococcales</taxon>
        <taxon>Cystobacterineae</taxon>
        <taxon>Archangiaceae</taxon>
        <taxon>Hyalangium</taxon>
    </lineage>
</organism>
<dbReference type="InterPro" id="IPR003344">
    <property type="entry name" value="Big_1_dom"/>
</dbReference>
<accession>A0A085W5E6</accession>
<evidence type="ECO:0000313" key="6">
    <source>
        <dbReference type="Proteomes" id="UP000028725"/>
    </source>
</evidence>
<dbReference type="InterPro" id="IPR001322">
    <property type="entry name" value="Lamin_tail_dom"/>
</dbReference>
<dbReference type="Gene3D" id="2.60.40.10">
    <property type="entry name" value="Immunoglobulins"/>
    <property type="match status" value="2"/>
</dbReference>
<dbReference type="PROSITE" id="PS51127">
    <property type="entry name" value="BIG1"/>
    <property type="match status" value="1"/>
</dbReference>
<dbReference type="EMBL" id="JMCB01000019">
    <property type="protein sequence ID" value="KFE62909.1"/>
    <property type="molecule type" value="Genomic_DNA"/>
</dbReference>
<evidence type="ECO:0000259" key="4">
    <source>
        <dbReference type="PROSITE" id="PS51841"/>
    </source>
</evidence>
<dbReference type="AlphaFoldDB" id="A0A085W5E6"/>
<reference evidence="5 6" key="1">
    <citation type="submission" date="2014-04" db="EMBL/GenBank/DDBJ databases">
        <title>Genome assembly of Hyalangium minutum DSM 14724.</title>
        <authorList>
            <person name="Sharma G."/>
            <person name="Subramanian S."/>
        </authorList>
    </citation>
    <scope>NUCLEOTIDE SEQUENCE [LARGE SCALE GENOMIC DNA]</scope>
    <source>
        <strain evidence="5 6">DSM 14724</strain>
    </source>
</reference>
<dbReference type="InterPro" id="IPR013783">
    <property type="entry name" value="Ig-like_fold"/>
</dbReference>
<dbReference type="InterPro" id="IPR008964">
    <property type="entry name" value="Invasin/intimin_cell_adhesion"/>
</dbReference>
<sequence length="692" mass="70476">MPQSVFSLARLLGLGALFLGLSLACGGGSSTPSPNPAAAPDASRSTVAVDRASGVRADGVDRATITVTVRDSTGKPLSGRTVIVEVPGEGASVTQPAGATNASGVTTASVTSSQAGSRQVIASVEAEGGSVELSERPTVEFVAAPATKLAFLNASLSATAGEAVSPEVEVVVQDRLGRAVAGVSREVSLLLAAGPSSAGLEGTLTAQTVNGVARFPRVVLKQAGTGYQLKATSSGLADATSPLFEVVPALPTSLTLSLPGSVTAGSTVNATVTIRDAFGNPAANYQGTVRFSSTSPGAALPSDVTFTAADNGSKTLSVTLSRAGTWEVRVDDISTPTLSSSASVTVLPAAVAQLVLSSPPGPFEVGEEFSVEVLARDAFGNDATGYLGTIHVTSTDALAELPEDYSFTPADEGRHSFNAVFRTAANPQQLTVTDTATASLTATLSREIIPAPPPFAPCEDVTCEVPAPTCAADGRTYVAFSSACIGVDGLPTCRDRETRMSCPGAEGICFGDACGTADRPSAGELAITEVMHSPSEGTTDYVELHNMVQAVRNITGLQIELIVSGTVTHFTVESPFPGGAVLLGPGGWFVLARRGEFDVNGGVPVDATLGDTFDLPADGQLILKTASGTVIQDFTWSSTFPQTPGRSMNLAPSMMGAQAQGEPQSWCDSSDHVRLMGGDYGTPGWPNESCGL</sequence>
<dbReference type="PROSITE" id="PS51841">
    <property type="entry name" value="LTD"/>
    <property type="match status" value="1"/>
</dbReference>
<dbReference type="SUPFAM" id="SSF49373">
    <property type="entry name" value="Invasin/intimin cell-adhesion fragments"/>
    <property type="match status" value="2"/>
</dbReference>
<evidence type="ECO:0000256" key="1">
    <source>
        <dbReference type="ARBA" id="ARBA00010116"/>
    </source>
</evidence>
<dbReference type="SMART" id="SM00634">
    <property type="entry name" value="BID_1"/>
    <property type="match status" value="2"/>
</dbReference>
<dbReference type="Proteomes" id="UP000028725">
    <property type="component" value="Unassembled WGS sequence"/>
</dbReference>
<feature type="chain" id="PRO_5001799551" description="Big-1 domain-containing protein" evidence="2">
    <location>
        <begin position="25"/>
        <end position="692"/>
    </location>
</feature>
<comment type="similarity">
    <text evidence="1">Belongs to the intimin/invasin family.</text>
</comment>
<proteinExistence type="inferred from homology"/>
<feature type="domain" description="Big-1" evidence="3">
    <location>
        <begin position="45"/>
        <end position="142"/>
    </location>
</feature>
<protein>
    <recommendedName>
        <fullName evidence="7">Big-1 domain-containing protein</fullName>
    </recommendedName>
</protein>
<gene>
    <name evidence="5" type="ORF">DB31_2968</name>
</gene>
<dbReference type="OrthoDB" id="5476141at2"/>
<evidence type="ECO:0000313" key="5">
    <source>
        <dbReference type="EMBL" id="KFE62909.1"/>
    </source>
</evidence>
<evidence type="ECO:0008006" key="7">
    <source>
        <dbReference type="Google" id="ProtNLM"/>
    </source>
</evidence>
<evidence type="ECO:0000256" key="2">
    <source>
        <dbReference type="SAM" id="SignalP"/>
    </source>
</evidence>
<feature type="signal peptide" evidence="2">
    <location>
        <begin position="1"/>
        <end position="24"/>
    </location>
</feature>
<dbReference type="STRING" id="394096.DB31_2968"/>
<evidence type="ECO:0000259" key="3">
    <source>
        <dbReference type="PROSITE" id="PS51127"/>
    </source>
</evidence>
<comment type="caution">
    <text evidence="5">The sequence shown here is derived from an EMBL/GenBank/DDBJ whole genome shotgun (WGS) entry which is preliminary data.</text>
</comment>
<dbReference type="Pfam" id="PF02369">
    <property type="entry name" value="Big_1"/>
    <property type="match status" value="1"/>
</dbReference>
<name>A0A085W5E6_9BACT</name>